<dbReference type="InterPro" id="IPR052235">
    <property type="entry name" value="Nephronectin_domain"/>
</dbReference>
<evidence type="ECO:0000256" key="1">
    <source>
        <dbReference type="ARBA" id="ARBA00009738"/>
    </source>
</evidence>
<feature type="domain" description="EGF-like" evidence="9">
    <location>
        <begin position="159"/>
        <end position="197"/>
    </location>
</feature>
<dbReference type="Gene3D" id="2.10.25.10">
    <property type="entry name" value="Laminin"/>
    <property type="match status" value="4"/>
</dbReference>
<dbReference type="Gene3D" id="2.60.120.200">
    <property type="match status" value="1"/>
</dbReference>
<dbReference type="InterPro" id="IPR000742">
    <property type="entry name" value="EGF"/>
</dbReference>
<feature type="region of interest" description="Disordered" evidence="8">
    <location>
        <begin position="246"/>
        <end position="360"/>
    </location>
</feature>
<keyword evidence="3" id="KW-0732">Signal</keyword>
<evidence type="ECO:0000256" key="7">
    <source>
        <dbReference type="PROSITE-ProRule" id="PRU00076"/>
    </source>
</evidence>
<dbReference type="PROSITE" id="PS01186">
    <property type="entry name" value="EGF_2"/>
    <property type="match status" value="2"/>
</dbReference>
<dbReference type="KEGG" id="snh:120049437"/>
<dbReference type="SMART" id="SM00181">
    <property type="entry name" value="EGF"/>
    <property type="match status" value="4"/>
</dbReference>
<comment type="caution">
    <text evidence="7">Lacks conserved residue(s) required for the propagation of feature annotation.</text>
</comment>
<evidence type="ECO:0000313" key="12">
    <source>
        <dbReference type="RefSeq" id="XP_038851632.1"/>
    </source>
</evidence>
<dbReference type="SMART" id="SM00179">
    <property type="entry name" value="EGF_CA"/>
    <property type="match status" value="2"/>
</dbReference>
<dbReference type="InterPro" id="IPR000152">
    <property type="entry name" value="EGF-type_Asp/Asn_hydroxyl_site"/>
</dbReference>
<dbReference type="InterPro" id="IPR009030">
    <property type="entry name" value="Growth_fac_rcpt_cys_sf"/>
</dbReference>
<dbReference type="Pfam" id="PF00629">
    <property type="entry name" value="MAM"/>
    <property type="match status" value="1"/>
</dbReference>
<dbReference type="InterPro" id="IPR049883">
    <property type="entry name" value="NOTCH1_EGF-like"/>
</dbReference>
<organism evidence="11 12">
    <name type="scientific">Salvelinus namaycush</name>
    <name type="common">Lake trout</name>
    <name type="synonym">Salmo namaycush</name>
    <dbReference type="NCBI Taxonomy" id="8040"/>
    <lineage>
        <taxon>Eukaryota</taxon>
        <taxon>Metazoa</taxon>
        <taxon>Chordata</taxon>
        <taxon>Craniata</taxon>
        <taxon>Vertebrata</taxon>
        <taxon>Euteleostomi</taxon>
        <taxon>Actinopterygii</taxon>
        <taxon>Neopterygii</taxon>
        <taxon>Teleostei</taxon>
        <taxon>Protacanthopterygii</taxon>
        <taxon>Salmoniformes</taxon>
        <taxon>Salmonidae</taxon>
        <taxon>Salmoninae</taxon>
        <taxon>Salvelinus</taxon>
    </lineage>
</organism>
<gene>
    <name evidence="12" type="primary">LOC120049437</name>
</gene>
<reference evidence="12" key="1">
    <citation type="submission" date="2025-08" db="UniProtKB">
        <authorList>
            <consortium name="RefSeq"/>
        </authorList>
    </citation>
    <scope>IDENTIFICATION</scope>
    <source>
        <tissue evidence="12">White muscle</tissue>
    </source>
</reference>
<keyword evidence="5" id="KW-0130">Cell adhesion</keyword>
<dbReference type="SUPFAM" id="SSF57184">
    <property type="entry name" value="Growth factor receptor domain"/>
    <property type="match status" value="1"/>
</dbReference>
<dbReference type="InterPro" id="IPR000998">
    <property type="entry name" value="MAM_dom"/>
</dbReference>
<dbReference type="PROSITE" id="PS50060">
    <property type="entry name" value="MAM_2"/>
    <property type="match status" value="1"/>
</dbReference>
<comment type="similarity">
    <text evidence="1">Belongs to the nephronectin family.</text>
</comment>
<dbReference type="PROSITE" id="PS01187">
    <property type="entry name" value="EGF_CA"/>
    <property type="match status" value="2"/>
</dbReference>
<keyword evidence="4" id="KW-0677">Repeat</keyword>
<evidence type="ECO:0000256" key="5">
    <source>
        <dbReference type="ARBA" id="ARBA00022889"/>
    </source>
</evidence>
<dbReference type="PANTHER" id="PTHR24050:SF19">
    <property type="entry name" value="NEPHRONECTIN"/>
    <property type="match status" value="1"/>
</dbReference>
<accession>A0A8U0QZU8</accession>
<dbReference type="PROSITE" id="PS00010">
    <property type="entry name" value="ASX_HYDROXYL"/>
    <property type="match status" value="2"/>
</dbReference>
<dbReference type="SUPFAM" id="SSF57196">
    <property type="entry name" value="EGF/Laminin"/>
    <property type="match status" value="1"/>
</dbReference>
<keyword evidence="2 7" id="KW-0245">EGF-like domain</keyword>
<dbReference type="Proteomes" id="UP000808372">
    <property type="component" value="Chromosome 6"/>
</dbReference>
<dbReference type="InterPro" id="IPR013320">
    <property type="entry name" value="ConA-like_dom_sf"/>
</dbReference>
<dbReference type="PROSITE" id="PS00022">
    <property type="entry name" value="EGF_1"/>
    <property type="match status" value="1"/>
</dbReference>
<dbReference type="PANTHER" id="PTHR24050">
    <property type="entry name" value="PA14 DOMAIN-CONTAINING PROTEIN"/>
    <property type="match status" value="1"/>
</dbReference>
<dbReference type="FunFam" id="2.10.25.10:FF:000268">
    <property type="entry name" value="nephronectin isoform X2"/>
    <property type="match status" value="1"/>
</dbReference>
<dbReference type="CDD" id="cd06263">
    <property type="entry name" value="MAM"/>
    <property type="match status" value="1"/>
</dbReference>
<protein>
    <submittedName>
        <fullName evidence="12">Nephronectin-like</fullName>
    </submittedName>
</protein>
<evidence type="ECO:0000256" key="8">
    <source>
        <dbReference type="SAM" id="MobiDB-lite"/>
    </source>
</evidence>
<dbReference type="GeneID" id="120049437"/>
<name>A0A8U0QZU8_SALNM</name>
<feature type="compositionally biased region" description="Pro residues" evidence="8">
    <location>
        <begin position="263"/>
        <end position="329"/>
    </location>
</feature>
<feature type="domain" description="MAM" evidence="10">
    <location>
        <begin position="383"/>
        <end position="529"/>
    </location>
</feature>
<evidence type="ECO:0000259" key="9">
    <source>
        <dbReference type="PROSITE" id="PS50026"/>
    </source>
</evidence>
<sequence length="532" mass="58495">MSFSCSGGITDYNRWAGQELLSNGLCQYGTRVECCWGWRRASWGHCQPLCQQECKHGECVGPDKCKCHPGYTGKTCNQDLNECGLKPRPCKHRCMNTQGSYKCYCLNGYMLQPDGTCRNARTCARANCQYGCEVTKGVVRCQCPSLGLRLGPDRRTCVDVDECVGGRGVCPQNRKCQNTFGSYVCKCYHGYKLTYINGRYHCIDKDSRSFCSLNPASPKCLCREGKGTDCYQLSLKGELVTVSVNPMRVESKGSPPSTLSPTTPRPPPSTLSPTTPRPPPSTLSPTTPRPPPSTLSPTTPRPPPSTLSPTTPRPPPSTLSPTTPSPPPTTTLDNHIQKVVTQRQRGDVHIPRLPGGGNHGFDYDIEMGNTTGDNRDDPGAGALSCSFDHGLCGWIRNRDGDLHWETASSPAGGRYMSVPEVGAGKLSIQGARLVLPLAPPWSEGHLCFSFRHWLSGHHVGVLQLFVRRKGLRYSPALWSRTVGEGWRHTQITLWRASLESVLLKGERRRGHKGEIGLDDVSLRRGACREERL</sequence>
<evidence type="ECO:0000256" key="4">
    <source>
        <dbReference type="ARBA" id="ARBA00022737"/>
    </source>
</evidence>
<dbReference type="SMART" id="SM00137">
    <property type="entry name" value="MAM"/>
    <property type="match status" value="1"/>
</dbReference>
<dbReference type="AlphaFoldDB" id="A0A8U0QZU8"/>
<dbReference type="InterPro" id="IPR018097">
    <property type="entry name" value="EGF_Ca-bd_CS"/>
</dbReference>
<keyword evidence="11" id="KW-1185">Reference proteome</keyword>
<evidence type="ECO:0000256" key="6">
    <source>
        <dbReference type="ARBA" id="ARBA00023157"/>
    </source>
</evidence>
<evidence type="ECO:0000256" key="3">
    <source>
        <dbReference type="ARBA" id="ARBA00022729"/>
    </source>
</evidence>
<dbReference type="FunFam" id="2.10.25.10:FF:000187">
    <property type="entry name" value="nephronectin isoform X1"/>
    <property type="match status" value="1"/>
</dbReference>
<proteinExistence type="inferred from homology"/>
<evidence type="ECO:0000259" key="10">
    <source>
        <dbReference type="PROSITE" id="PS50060"/>
    </source>
</evidence>
<dbReference type="FunFam" id="2.10.25.10:FF:000010">
    <property type="entry name" value="Pro-epidermal growth factor"/>
    <property type="match status" value="1"/>
</dbReference>
<dbReference type="SUPFAM" id="SSF49899">
    <property type="entry name" value="Concanavalin A-like lectins/glucanases"/>
    <property type="match status" value="1"/>
</dbReference>
<keyword evidence="6" id="KW-1015">Disulfide bond</keyword>
<dbReference type="CDD" id="cd00054">
    <property type="entry name" value="EGF_CA"/>
    <property type="match status" value="1"/>
</dbReference>
<dbReference type="Pfam" id="PF07645">
    <property type="entry name" value="EGF_CA"/>
    <property type="match status" value="2"/>
</dbReference>
<dbReference type="GO" id="GO:0016020">
    <property type="term" value="C:membrane"/>
    <property type="evidence" value="ECO:0007669"/>
    <property type="project" value="InterPro"/>
</dbReference>
<dbReference type="GO" id="GO:0005576">
    <property type="term" value="C:extracellular region"/>
    <property type="evidence" value="ECO:0007669"/>
    <property type="project" value="UniProtKB-SubCell"/>
</dbReference>
<dbReference type="GO" id="GO:0007155">
    <property type="term" value="P:cell adhesion"/>
    <property type="evidence" value="ECO:0007669"/>
    <property type="project" value="UniProtKB-KW"/>
</dbReference>
<evidence type="ECO:0000256" key="2">
    <source>
        <dbReference type="ARBA" id="ARBA00022536"/>
    </source>
</evidence>
<dbReference type="RefSeq" id="XP_038851632.1">
    <property type="nucleotide sequence ID" value="XM_038995704.1"/>
</dbReference>
<evidence type="ECO:0000313" key="11">
    <source>
        <dbReference type="Proteomes" id="UP000808372"/>
    </source>
</evidence>
<dbReference type="GO" id="GO:0005509">
    <property type="term" value="F:calcium ion binding"/>
    <property type="evidence" value="ECO:0007669"/>
    <property type="project" value="InterPro"/>
</dbReference>
<dbReference type="PROSITE" id="PS50026">
    <property type="entry name" value="EGF_3"/>
    <property type="match status" value="2"/>
</dbReference>
<dbReference type="InterPro" id="IPR001881">
    <property type="entry name" value="EGF-like_Ca-bd_dom"/>
</dbReference>
<feature type="domain" description="EGF-like" evidence="9">
    <location>
        <begin position="79"/>
        <end position="118"/>
    </location>
</feature>